<dbReference type="FunCoup" id="A0A4R2PGR4">
    <property type="interactions" value="335"/>
</dbReference>
<comment type="function">
    <text evidence="6">Part of the ABC transporter complex HmuTUV involved in hemin import. Responsible for energy coupling to the transport system.</text>
</comment>
<gene>
    <name evidence="8" type="ORF">EV659_105190</name>
</gene>
<accession>A0A4R2PGR4</accession>
<dbReference type="InterPro" id="IPR003593">
    <property type="entry name" value="AAA+_ATPase"/>
</dbReference>
<name>A0A4R2PGR4_RHOSA</name>
<feature type="domain" description="ABC transporter" evidence="7">
    <location>
        <begin position="4"/>
        <end position="239"/>
    </location>
</feature>
<comment type="caution">
    <text evidence="8">The sequence shown here is derived from an EMBL/GenBank/DDBJ whole genome shotgun (WGS) entry which is preliminary data.</text>
</comment>
<dbReference type="SMART" id="SM00382">
    <property type="entry name" value="AAA"/>
    <property type="match status" value="1"/>
</dbReference>
<reference evidence="8 9" key="1">
    <citation type="submission" date="2019-03" db="EMBL/GenBank/DDBJ databases">
        <title>Genomic Encyclopedia of Type Strains, Phase IV (KMG-IV): sequencing the most valuable type-strain genomes for metagenomic binning, comparative biology and taxonomic classification.</title>
        <authorList>
            <person name="Goeker M."/>
        </authorList>
    </citation>
    <scope>NUCLEOTIDE SEQUENCE [LARGE SCALE GENOMIC DNA]</scope>
    <source>
        <strain evidence="8 9">DSM 2132</strain>
    </source>
</reference>
<proteinExistence type="inferred from homology"/>
<keyword evidence="9" id="KW-1185">Reference proteome</keyword>
<dbReference type="OrthoDB" id="9810077at2"/>
<dbReference type="NCBIfam" id="NF010068">
    <property type="entry name" value="PRK13548.1"/>
    <property type="match status" value="1"/>
</dbReference>
<dbReference type="PANTHER" id="PTHR42794">
    <property type="entry name" value="HEMIN IMPORT ATP-BINDING PROTEIN HMUV"/>
    <property type="match status" value="1"/>
</dbReference>
<dbReference type="SUPFAM" id="SSF52540">
    <property type="entry name" value="P-loop containing nucleoside triphosphate hydrolases"/>
    <property type="match status" value="1"/>
</dbReference>
<sequence>MTVLQTQGLAAQLGQKRILSDVSVSFSAGQVTGLIGPNGAGKSTLIKALCRLIEPAAGTVQLDGAPLAGYARRDLARRLGYLPQGHTTHWPLCVEQVVTLGRLPHLGPFEAAAPEDARMVEEAMAKTDVLALRDRRVDTLSGGERARVMLARVLASQTPVLLADEPVAALDPYHQLHLMDLLGQLAAEGRLVVCVLHDLALAARFCDRLVLMDRGRVVATGPADQVLAPGHLRDTYRIRALYGAEQDEPYVLPWRRVAASASSNRVRTEVSPWSH</sequence>
<dbReference type="EMBL" id="SLXO01000005">
    <property type="protein sequence ID" value="TCP34560.1"/>
    <property type="molecule type" value="Genomic_DNA"/>
</dbReference>
<dbReference type="GO" id="GO:0016887">
    <property type="term" value="F:ATP hydrolysis activity"/>
    <property type="evidence" value="ECO:0007669"/>
    <property type="project" value="InterPro"/>
</dbReference>
<dbReference type="FunFam" id="3.40.50.300:FF:000134">
    <property type="entry name" value="Iron-enterobactin ABC transporter ATP-binding protein"/>
    <property type="match status" value="1"/>
</dbReference>
<dbReference type="InterPro" id="IPR027417">
    <property type="entry name" value="P-loop_NTPase"/>
</dbReference>
<keyword evidence="5" id="KW-1278">Translocase</keyword>
<evidence type="ECO:0000256" key="2">
    <source>
        <dbReference type="ARBA" id="ARBA00022448"/>
    </source>
</evidence>
<evidence type="ECO:0000256" key="1">
    <source>
        <dbReference type="ARBA" id="ARBA00005417"/>
    </source>
</evidence>
<evidence type="ECO:0000256" key="5">
    <source>
        <dbReference type="ARBA" id="ARBA00022967"/>
    </source>
</evidence>
<evidence type="ECO:0000256" key="4">
    <source>
        <dbReference type="ARBA" id="ARBA00022840"/>
    </source>
</evidence>
<dbReference type="InParanoid" id="A0A4R2PGR4"/>
<evidence type="ECO:0000259" key="7">
    <source>
        <dbReference type="PROSITE" id="PS50893"/>
    </source>
</evidence>
<dbReference type="PROSITE" id="PS50893">
    <property type="entry name" value="ABC_TRANSPORTER_2"/>
    <property type="match status" value="1"/>
</dbReference>
<dbReference type="PANTHER" id="PTHR42794:SF1">
    <property type="entry name" value="HEMIN IMPORT ATP-BINDING PROTEIN HMUV"/>
    <property type="match status" value="1"/>
</dbReference>
<dbReference type="GO" id="GO:0005524">
    <property type="term" value="F:ATP binding"/>
    <property type="evidence" value="ECO:0007669"/>
    <property type="project" value="UniProtKB-KW"/>
</dbReference>
<dbReference type="InterPro" id="IPR017871">
    <property type="entry name" value="ABC_transporter-like_CS"/>
</dbReference>
<evidence type="ECO:0000313" key="8">
    <source>
        <dbReference type="EMBL" id="TCP34560.1"/>
    </source>
</evidence>
<dbReference type="Pfam" id="PF00005">
    <property type="entry name" value="ABC_tran"/>
    <property type="match status" value="1"/>
</dbReference>
<dbReference type="Proteomes" id="UP000295399">
    <property type="component" value="Unassembled WGS sequence"/>
</dbReference>
<dbReference type="RefSeq" id="WP_132708482.1">
    <property type="nucleotide sequence ID" value="NZ_JACIGF010000005.1"/>
</dbReference>
<comment type="similarity">
    <text evidence="1">Belongs to the ABC transporter superfamily.</text>
</comment>
<dbReference type="AlphaFoldDB" id="A0A4R2PGR4"/>
<dbReference type="PROSITE" id="PS00211">
    <property type="entry name" value="ABC_TRANSPORTER_1"/>
    <property type="match status" value="1"/>
</dbReference>
<organism evidence="8 9">
    <name type="scientific">Rhodothalassium salexigens DSM 2132</name>
    <dbReference type="NCBI Taxonomy" id="1188247"/>
    <lineage>
        <taxon>Bacteria</taxon>
        <taxon>Pseudomonadati</taxon>
        <taxon>Pseudomonadota</taxon>
        <taxon>Alphaproteobacteria</taxon>
        <taxon>Rhodothalassiales</taxon>
        <taxon>Rhodothalassiaceae</taxon>
        <taxon>Rhodothalassium</taxon>
    </lineage>
</organism>
<keyword evidence="3" id="KW-0547">Nucleotide-binding</keyword>
<keyword evidence="2" id="KW-0813">Transport</keyword>
<dbReference type="CDD" id="cd03214">
    <property type="entry name" value="ABC_Iron-Siderophores_B12_Hemin"/>
    <property type="match status" value="1"/>
</dbReference>
<evidence type="ECO:0000256" key="3">
    <source>
        <dbReference type="ARBA" id="ARBA00022741"/>
    </source>
</evidence>
<dbReference type="Gene3D" id="3.40.50.300">
    <property type="entry name" value="P-loop containing nucleotide triphosphate hydrolases"/>
    <property type="match status" value="1"/>
</dbReference>
<protein>
    <submittedName>
        <fullName evidence="8">Iron complex transport system ATP-binding protein</fullName>
    </submittedName>
</protein>
<keyword evidence="4 8" id="KW-0067">ATP-binding</keyword>
<evidence type="ECO:0000313" key="9">
    <source>
        <dbReference type="Proteomes" id="UP000295399"/>
    </source>
</evidence>
<evidence type="ECO:0000256" key="6">
    <source>
        <dbReference type="ARBA" id="ARBA00037066"/>
    </source>
</evidence>
<dbReference type="InterPro" id="IPR003439">
    <property type="entry name" value="ABC_transporter-like_ATP-bd"/>
</dbReference>